<dbReference type="PANTHER" id="PTHR30137:SF8">
    <property type="entry name" value="BLR5498 PROTEIN"/>
    <property type="match status" value="1"/>
</dbReference>
<evidence type="ECO:0000313" key="4">
    <source>
        <dbReference type="EMBL" id="ETW93302.1"/>
    </source>
</evidence>
<dbReference type="GO" id="GO:0004497">
    <property type="term" value="F:monooxygenase activity"/>
    <property type="evidence" value="ECO:0007669"/>
    <property type="project" value="UniProtKB-KW"/>
</dbReference>
<dbReference type="Proteomes" id="UP000019141">
    <property type="component" value="Unassembled WGS sequence"/>
</dbReference>
<keyword evidence="1" id="KW-0560">Oxidoreductase</keyword>
<sequence>MQFGLFSHIPWPEGTDPGQILAETTEQVQYGEELGFQSAWFAEHHFTRYGLGSSSLLILGHIAARTETIRLGTAILVPPLHHPIRLAEETATLDLLSGGRLDVGFGRGSAGYEYTGYDVDQAESQARFQETIRIVEQLWTTPNYSFEGEYYQLNQITLVPGPAQQPPPIYIAATLTHATLEFVVSTGHPLIIGVVLDTPDALTLCRRFTQMSAEAGFSVPMSRIPFSRYFYVAETEEEAIRDTREALNWVLDMLQWRRTFTHGSEVTHRLDDFRQQRTELPTGYEHLFKNRAIIGTPETCIAQIKALEAEGLDNFICNFDFGGIPHAKVMRSMELFSREVMPHFDKTMVKSGGIV</sequence>
<protein>
    <recommendedName>
        <fullName evidence="3">Luciferase-like domain-containing protein</fullName>
    </recommendedName>
</protein>
<feature type="domain" description="Luciferase-like" evidence="3">
    <location>
        <begin position="1"/>
        <end position="313"/>
    </location>
</feature>
<gene>
    <name evidence="4" type="ORF">ETSY1_39795</name>
</gene>
<dbReference type="SUPFAM" id="SSF51679">
    <property type="entry name" value="Bacterial luciferase-like"/>
    <property type="match status" value="1"/>
</dbReference>
<dbReference type="GO" id="GO:0005829">
    <property type="term" value="C:cytosol"/>
    <property type="evidence" value="ECO:0007669"/>
    <property type="project" value="TreeGrafter"/>
</dbReference>
<evidence type="ECO:0000256" key="1">
    <source>
        <dbReference type="ARBA" id="ARBA00023002"/>
    </source>
</evidence>
<dbReference type="HOGENOM" id="CLU_027853_3_0_7"/>
<dbReference type="GO" id="GO:0016705">
    <property type="term" value="F:oxidoreductase activity, acting on paired donors, with incorporation or reduction of molecular oxygen"/>
    <property type="evidence" value="ECO:0007669"/>
    <property type="project" value="InterPro"/>
</dbReference>
<name>W4L5J6_ENTF1</name>
<keyword evidence="5" id="KW-1185">Reference proteome</keyword>
<dbReference type="InterPro" id="IPR011251">
    <property type="entry name" value="Luciferase-like_dom"/>
</dbReference>
<dbReference type="PANTHER" id="PTHR30137">
    <property type="entry name" value="LUCIFERASE-LIKE MONOOXYGENASE"/>
    <property type="match status" value="1"/>
</dbReference>
<evidence type="ECO:0000256" key="2">
    <source>
        <dbReference type="ARBA" id="ARBA00023033"/>
    </source>
</evidence>
<dbReference type="AlphaFoldDB" id="W4L5J6"/>
<dbReference type="Gene3D" id="3.20.20.30">
    <property type="entry name" value="Luciferase-like domain"/>
    <property type="match status" value="1"/>
</dbReference>
<proteinExistence type="predicted"/>
<accession>W4L5J6</accession>
<evidence type="ECO:0000259" key="3">
    <source>
        <dbReference type="Pfam" id="PF00296"/>
    </source>
</evidence>
<comment type="caution">
    <text evidence="4">The sequence shown here is derived from an EMBL/GenBank/DDBJ whole genome shotgun (WGS) entry which is preliminary data.</text>
</comment>
<organism evidence="4 5">
    <name type="scientific">Entotheonella factor</name>
    <dbReference type="NCBI Taxonomy" id="1429438"/>
    <lineage>
        <taxon>Bacteria</taxon>
        <taxon>Pseudomonadati</taxon>
        <taxon>Nitrospinota/Tectimicrobiota group</taxon>
        <taxon>Candidatus Tectimicrobiota</taxon>
        <taxon>Candidatus Entotheonellia</taxon>
        <taxon>Candidatus Entotheonellales</taxon>
        <taxon>Candidatus Entotheonellaceae</taxon>
        <taxon>Candidatus Entotheonella</taxon>
    </lineage>
</organism>
<dbReference type="InterPro" id="IPR036661">
    <property type="entry name" value="Luciferase-like_sf"/>
</dbReference>
<dbReference type="InterPro" id="IPR050766">
    <property type="entry name" value="Bact_Lucif_Oxidored"/>
</dbReference>
<evidence type="ECO:0000313" key="5">
    <source>
        <dbReference type="Proteomes" id="UP000019141"/>
    </source>
</evidence>
<dbReference type="EMBL" id="AZHW01001262">
    <property type="protein sequence ID" value="ETW93302.1"/>
    <property type="molecule type" value="Genomic_DNA"/>
</dbReference>
<reference evidence="4 5" key="1">
    <citation type="journal article" date="2014" name="Nature">
        <title>An environmental bacterial taxon with a large and distinct metabolic repertoire.</title>
        <authorList>
            <person name="Wilson M.C."/>
            <person name="Mori T."/>
            <person name="Ruckert C."/>
            <person name="Uria A.R."/>
            <person name="Helf M.J."/>
            <person name="Takada K."/>
            <person name="Gernert C."/>
            <person name="Steffens U.A."/>
            <person name="Heycke N."/>
            <person name="Schmitt S."/>
            <person name="Rinke C."/>
            <person name="Helfrich E.J."/>
            <person name="Brachmann A.O."/>
            <person name="Gurgui C."/>
            <person name="Wakimoto T."/>
            <person name="Kracht M."/>
            <person name="Crusemann M."/>
            <person name="Hentschel U."/>
            <person name="Abe I."/>
            <person name="Matsunaga S."/>
            <person name="Kalinowski J."/>
            <person name="Takeyama H."/>
            <person name="Piel J."/>
        </authorList>
    </citation>
    <scope>NUCLEOTIDE SEQUENCE [LARGE SCALE GENOMIC DNA]</scope>
    <source>
        <strain evidence="5">TSY1</strain>
    </source>
</reference>
<dbReference type="Pfam" id="PF00296">
    <property type="entry name" value="Bac_luciferase"/>
    <property type="match status" value="1"/>
</dbReference>
<keyword evidence="2" id="KW-0503">Monooxygenase</keyword>